<organism evidence="2 3">
    <name type="scientific">Candidatus Polarisedimenticola svalbardensis</name>
    <dbReference type="NCBI Taxonomy" id="2886004"/>
    <lineage>
        <taxon>Bacteria</taxon>
        <taxon>Pseudomonadati</taxon>
        <taxon>Acidobacteriota</taxon>
        <taxon>Candidatus Polarisedimenticolia</taxon>
        <taxon>Candidatus Polarisedimenticolales</taxon>
        <taxon>Candidatus Polarisedimenticolaceae</taxon>
        <taxon>Candidatus Polarisedimenticola</taxon>
    </lineage>
</organism>
<dbReference type="NCBIfam" id="TIGR03790">
    <property type="entry name" value="TIGR03790 family protein"/>
    <property type="match status" value="1"/>
</dbReference>
<dbReference type="EMBL" id="JACXWD010000138">
    <property type="protein sequence ID" value="MBD3869634.1"/>
    <property type="molecule type" value="Genomic_DNA"/>
</dbReference>
<gene>
    <name evidence="2" type="ORF">IFK94_16050</name>
</gene>
<feature type="non-terminal residue" evidence="2">
    <location>
        <position position="1"/>
    </location>
</feature>
<feature type="region of interest" description="Disordered" evidence="1">
    <location>
        <begin position="272"/>
        <end position="301"/>
    </location>
</feature>
<evidence type="ECO:0000256" key="1">
    <source>
        <dbReference type="SAM" id="MobiDB-lite"/>
    </source>
</evidence>
<dbReference type="Gene3D" id="2.60.120.260">
    <property type="entry name" value="Galactose-binding domain-like"/>
    <property type="match status" value="1"/>
</dbReference>
<reference evidence="2 3" key="1">
    <citation type="submission" date="2020-08" db="EMBL/GenBank/DDBJ databases">
        <title>Acidobacteriota in marine sediments use diverse sulfur dissimilation pathways.</title>
        <authorList>
            <person name="Wasmund K."/>
        </authorList>
    </citation>
    <scope>NUCLEOTIDE SEQUENCE [LARGE SCALE GENOMIC DNA]</scope>
    <source>
        <strain evidence="2">MAG AM4</strain>
    </source>
</reference>
<dbReference type="InterPro" id="IPR022265">
    <property type="entry name" value="CHP03790"/>
</dbReference>
<protein>
    <submittedName>
        <fullName evidence="2">TIGR03790 family protein</fullName>
    </submittedName>
</protein>
<evidence type="ECO:0000313" key="2">
    <source>
        <dbReference type="EMBL" id="MBD3869634.1"/>
    </source>
</evidence>
<name>A0A8J6Y509_9BACT</name>
<proteinExistence type="predicted"/>
<comment type="caution">
    <text evidence="2">The sequence shown here is derived from an EMBL/GenBank/DDBJ whole genome shotgun (WGS) entry which is preliminary data.</text>
</comment>
<accession>A0A8J6Y509</accession>
<sequence length="890" mass="97793">QLVIPVILFFVSIASAQFRDDVMIVVNDNSLDSPQVGQYFADQRQIDPANTCHVNVPAGYFITWDEFRSLRDQIIDCMQQDTIGGMTPATCADGDPPYYCQASVDQLRENTSIRYLVTTRGVPTRMVVDGSSLSSPSAPTSVDNYLKYWLVRYFASDVTLNFTQRRNAFGDGRSMRTVDTAFDGELIVSRLEGVDLASAKTLVDRAIDAEGRGIYGKLYGSKYGNIGGKAQWRDYAANSYVYGDLTTGWRYQLGLFGESRAECIDYLDQPASNASGKAPDTCLARMTSGDDPPPGRSSSREPNPFDAMFWLGSLDGQPTIGSFNDFMNWRKDESCAVTLCRNAPDPGACRAASTDAFREINTDCMGVADGFWGYNFQSFPVSYFTAWPTAWYHNSGDSFTSLGGGDNNRLAFPDVRDDFGRTDSTSLWFGNRDQVAEPLCFAGADFAGPPDVSCPDVERMMINQRIYLPQQAVNEADPQQYRIGLWYRSADLASRTLRARFWVREVGGGATALNYGTLNFATVAGDNDWTYAEVIFTLDPAVHTHADKLYDGIRVRLEMSNTHAGEIGIDDVTIQEVGSGVELAVNRSFDQGHEQVSAGDHASNFLSRLNGTAFFGSLSHHQSGGHSFDQHPMETLLYFLRGLPLGDAVWWAENYNSGVLYGDPLYSPTSVMLHYLNDQDRVLDDMQALLGNTVNGRDPARVDTLFEVDYCPGSDFFDCDAAGSWVPTALAGGGGLVDQPLGNWDVTTLPYGQYTIRLKVISTDLATGRNQALFDYYPVTVGYPLPEVSGLLVDGNDPTTLTWDDQTMVLYDIAGGMISDLGNDQGYAQSVCLHTNNVRNEYFDQRTPPGSGDAYYYLVRAKAAGAGSYGNAKTDGPDPRNELDLANLCP</sequence>
<dbReference type="AlphaFoldDB" id="A0A8J6Y509"/>
<dbReference type="Proteomes" id="UP000648239">
    <property type="component" value="Unassembled WGS sequence"/>
</dbReference>
<evidence type="ECO:0000313" key="3">
    <source>
        <dbReference type="Proteomes" id="UP000648239"/>
    </source>
</evidence>